<dbReference type="GO" id="GO:0043235">
    <property type="term" value="C:receptor complex"/>
    <property type="evidence" value="ECO:0007669"/>
    <property type="project" value="TreeGrafter"/>
</dbReference>
<sequence>MKMYGPQHCRSRASLANFVVVNFSVIKTTRKGLCTSHCRFGEDYCDGSCLYGCEAGYTGIDCQHQCSIDRCLQCEGSITAQNCTLCEVGYYGNLCQHRCSRNCKFGDKKCDRDGRCLYGCGNGFFGDDCKGVQCPFSDCEQCSVTYAGELYCQKCIDGKYYDYSSKQCVPCSEHCLLPADGIPACNSTTGVCFNGCNNDYFGMLCDKTCTIANCTKCRENAYNNQRTHCSECEVGFYLDVHEERCLKCSEHCAGGYSNCNAKDGNCMNGCEKGWVGRQCNQPCNIPSCAKCVTNAFETLILCQQCDTGYYVSSYECVQCSPYCQECNGTNGVCMNGCIGDRYGRYCDVNCSANCFNESCNPVTGHCLYGCNDGWFSEYCDRRCPKECGSCEPFFVTGKCDSCSAGWYGDLCEKKCNENCMRSNFNNFLYCDKDDGSCRDGCNNGYHGDMCNLTCSEHCQERICERNTGYCTYGCTYNRYGRFCESKCPDNCVDVAMGDLPCIPITGHCKTTCKDGFYGDFCNSTCPTNCKYKACTKVQGTCQYGCEPGFYGNSCNLTCPSSCKDNACYQSSGECINGCADGKSGRNCTLSCSKACKGMVCNMLNGFCLHGCENGYYGNTCRNVCSNNCFNQTCTNNGTCKYGCVEGKMGSTCGQDCPIGRFGRNCTEKCGLCKENTICEPEFGICELGCAVGYTTSQCKTRVEYAPQYAGNDGGTDTIAVAGSATAAILLTIIVIVVVAIVVRKKNLQACAKNRESRNSVNETDMPMETFGFSPETEEDSLMTSSRKASLVQLDILNLQIYDELACSRELKICQIKTGKYCDSLVHVKVISKTADGQNHKLFVHELDTLKSIKHHANIVTLLGFCFDQDHMYHVFRPCDQGDLLRYMQRLRHSSADWSGSTFKSCFTELMQFILDVLSGLQFIHQNMIVHRLIAATSIYVDQDYVAKIGNFYFAKKVQESSEAESSMAIWSFGVLLWEVTSMGQNVMDLGGKFPKMAPYACPQGCDRQLYRIMEQCWRVTPSTRPTVEELIEKVTNHIDRQKDIMNEDYPMLASTTV</sequence>
<dbReference type="InterPro" id="IPR011009">
    <property type="entry name" value="Kinase-like_dom_sf"/>
</dbReference>
<dbReference type="GO" id="GO:0004714">
    <property type="term" value="F:transmembrane receptor protein tyrosine kinase activity"/>
    <property type="evidence" value="ECO:0007669"/>
    <property type="project" value="TreeGrafter"/>
</dbReference>
<evidence type="ECO:0000256" key="1">
    <source>
        <dbReference type="ARBA" id="ARBA00004479"/>
    </source>
</evidence>
<feature type="domain" description="Protein kinase" evidence="3">
    <location>
        <begin position="790"/>
        <end position="1052"/>
    </location>
</feature>
<dbReference type="EMBL" id="VSWD01000010">
    <property type="protein sequence ID" value="KAK3090174.1"/>
    <property type="molecule type" value="Genomic_DNA"/>
</dbReference>
<dbReference type="SUPFAM" id="SSF57184">
    <property type="entry name" value="Growth factor receptor domain"/>
    <property type="match status" value="1"/>
</dbReference>
<keyword evidence="2" id="KW-0812">Transmembrane</keyword>
<dbReference type="GO" id="GO:0007169">
    <property type="term" value="P:cell surface receptor protein tyrosine kinase signaling pathway"/>
    <property type="evidence" value="ECO:0007669"/>
    <property type="project" value="TreeGrafter"/>
</dbReference>
<protein>
    <recommendedName>
        <fullName evidence="3">Protein kinase domain-containing protein</fullName>
    </recommendedName>
</protein>
<proteinExistence type="predicted"/>
<evidence type="ECO:0000313" key="5">
    <source>
        <dbReference type="Proteomes" id="UP001186944"/>
    </source>
</evidence>
<evidence type="ECO:0000313" key="4">
    <source>
        <dbReference type="EMBL" id="KAK3090174.1"/>
    </source>
</evidence>
<dbReference type="Gene3D" id="3.30.200.20">
    <property type="entry name" value="Phosphorylase Kinase, domain 1"/>
    <property type="match status" value="1"/>
</dbReference>
<organism evidence="4 5">
    <name type="scientific">Pinctada imbricata</name>
    <name type="common">Atlantic pearl-oyster</name>
    <name type="synonym">Pinctada martensii</name>
    <dbReference type="NCBI Taxonomy" id="66713"/>
    <lineage>
        <taxon>Eukaryota</taxon>
        <taxon>Metazoa</taxon>
        <taxon>Spiralia</taxon>
        <taxon>Lophotrochozoa</taxon>
        <taxon>Mollusca</taxon>
        <taxon>Bivalvia</taxon>
        <taxon>Autobranchia</taxon>
        <taxon>Pteriomorphia</taxon>
        <taxon>Pterioida</taxon>
        <taxon>Pterioidea</taxon>
        <taxon>Pteriidae</taxon>
        <taxon>Pinctada</taxon>
    </lineage>
</organism>
<gene>
    <name evidence="4" type="ORF">FSP39_009726</name>
</gene>
<dbReference type="Proteomes" id="UP001186944">
    <property type="component" value="Unassembled WGS sequence"/>
</dbReference>
<accession>A0AA89BTA0</accession>
<dbReference type="Pfam" id="PF07714">
    <property type="entry name" value="PK_Tyr_Ser-Thr"/>
    <property type="match status" value="2"/>
</dbReference>
<evidence type="ECO:0000256" key="2">
    <source>
        <dbReference type="SAM" id="Phobius"/>
    </source>
</evidence>
<keyword evidence="2" id="KW-0472">Membrane</keyword>
<comment type="subcellular location">
    <subcellularLocation>
        <location evidence="1">Membrane</location>
        <topology evidence="1">Single-pass type I membrane protein</topology>
    </subcellularLocation>
</comment>
<dbReference type="InterPro" id="IPR000742">
    <property type="entry name" value="EGF"/>
</dbReference>
<keyword evidence="2" id="KW-1133">Transmembrane helix</keyword>
<dbReference type="InterPro" id="IPR000719">
    <property type="entry name" value="Prot_kinase_dom"/>
</dbReference>
<dbReference type="PROSITE" id="PS50011">
    <property type="entry name" value="PROTEIN_KINASE_DOM"/>
    <property type="match status" value="1"/>
</dbReference>
<dbReference type="Gene3D" id="2.170.300.10">
    <property type="entry name" value="Tie2 ligand-binding domain superfamily"/>
    <property type="match status" value="1"/>
</dbReference>
<comment type="caution">
    <text evidence="4">The sequence shown here is derived from an EMBL/GenBank/DDBJ whole genome shotgun (WGS) entry which is preliminary data.</text>
</comment>
<dbReference type="GO" id="GO:0005524">
    <property type="term" value="F:ATP binding"/>
    <property type="evidence" value="ECO:0007669"/>
    <property type="project" value="InterPro"/>
</dbReference>
<feature type="transmembrane region" description="Helical" evidence="2">
    <location>
        <begin position="718"/>
        <end position="742"/>
    </location>
</feature>
<dbReference type="InterPro" id="IPR009030">
    <property type="entry name" value="Growth_fac_rcpt_cys_sf"/>
</dbReference>
<dbReference type="SUPFAM" id="SSF56112">
    <property type="entry name" value="Protein kinase-like (PK-like)"/>
    <property type="match status" value="1"/>
</dbReference>
<dbReference type="PANTHER" id="PTHR24416:SF617">
    <property type="entry name" value="RET ONCOGENE, ISOFORM A"/>
    <property type="match status" value="1"/>
</dbReference>
<dbReference type="AlphaFoldDB" id="A0AA89BTA0"/>
<reference evidence="4" key="1">
    <citation type="submission" date="2019-08" db="EMBL/GenBank/DDBJ databases">
        <title>The improved chromosome-level genome for the pearl oyster Pinctada fucata martensii using PacBio sequencing and Hi-C.</title>
        <authorList>
            <person name="Zheng Z."/>
        </authorList>
    </citation>
    <scope>NUCLEOTIDE SEQUENCE</scope>
    <source>
        <strain evidence="4">ZZ-2019</strain>
        <tissue evidence="4">Adductor muscle</tissue>
    </source>
</reference>
<keyword evidence="5" id="KW-1185">Reference proteome</keyword>
<dbReference type="SMART" id="SM00181">
    <property type="entry name" value="EGF"/>
    <property type="match status" value="14"/>
</dbReference>
<dbReference type="InterPro" id="IPR050122">
    <property type="entry name" value="RTK"/>
</dbReference>
<name>A0AA89BTA0_PINIB</name>
<dbReference type="Gene3D" id="1.10.510.10">
    <property type="entry name" value="Transferase(Phosphotransferase) domain 1"/>
    <property type="match status" value="2"/>
</dbReference>
<dbReference type="GO" id="GO:0005886">
    <property type="term" value="C:plasma membrane"/>
    <property type="evidence" value="ECO:0007669"/>
    <property type="project" value="TreeGrafter"/>
</dbReference>
<evidence type="ECO:0000259" key="3">
    <source>
        <dbReference type="PROSITE" id="PS50011"/>
    </source>
</evidence>
<dbReference type="PANTHER" id="PTHR24416">
    <property type="entry name" value="TYROSINE-PROTEIN KINASE RECEPTOR"/>
    <property type="match status" value="1"/>
</dbReference>
<dbReference type="InterPro" id="IPR001245">
    <property type="entry name" value="Ser-Thr/Tyr_kinase_cat_dom"/>
</dbReference>